<feature type="domain" description="Peptidase S9 prolyl oligopeptidase catalytic" evidence="5">
    <location>
        <begin position="504"/>
        <end position="710"/>
    </location>
</feature>
<evidence type="ECO:0000256" key="1">
    <source>
        <dbReference type="ARBA" id="ARBA00022670"/>
    </source>
</evidence>
<keyword evidence="3" id="KW-0720">Serine protease</keyword>
<keyword evidence="1" id="KW-0645">Protease</keyword>
<proteinExistence type="predicted"/>
<dbReference type="GO" id="GO:0070012">
    <property type="term" value="F:oligopeptidase activity"/>
    <property type="evidence" value="ECO:0007669"/>
    <property type="project" value="TreeGrafter"/>
</dbReference>
<dbReference type="Gene3D" id="2.130.10.120">
    <property type="entry name" value="Prolyl oligopeptidase, N-terminal domain"/>
    <property type="match status" value="1"/>
</dbReference>
<dbReference type="PANTHER" id="PTHR42881">
    <property type="entry name" value="PROLYL ENDOPEPTIDASE"/>
    <property type="match status" value="1"/>
</dbReference>
<evidence type="ECO:0000256" key="4">
    <source>
        <dbReference type="SAM" id="SignalP"/>
    </source>
</evidence>
<sequence length="721" mass="79562">MRRSLALLLSCLTFLSPVTAQTPPEDPYLWLEDVQGEQALAWVRERNAVARRQLEGDERFAPMRDRLREILDSKARIPAVARRGDALYNFWRDENHPRGLWRRTTLAEYRRAEPAWETVLDLDKLAADEGENWVWAGATCLGPDYRRCLLSLSRGGADATVTREFDSVDKRFVDGGFVLPEAKSRLEWIDEDTLYVASDFGPGSLTDSGYPRVIKRWRRGQPLAEARTVFEGERGDVSVSVSVDRTPGYERTVFSRATDFYNSLEFLLEQAAGEDRLLPIDKPTDATLSFWREKLLVELRSDLRAGDTLFPRGSLLVTDAAAYLDPKGRDARCYTSLFAPTPTRSLAGYATTATRLVLTVSDNVASRLEELRPAEGGWERRPVDAPYPGTLGVSTLHDPLLPKDPLGEHYLLSAVDFLTPDTLSLGQAGTDERETLKSSPRFFDAAGMRVEQRFAKSKDGTRVPYFVVWPKGAVADGDNPTLLYGYGGFEVPLQPWYAAASGNVWGAHGGVFVVANIRGGGEFGPGWHQAAIKADKQKSYDDFIAVAEDLVANKVTRPARLGIQGGSNGGLLVGAVMLQRPELFNAVLCQVPLLDMKRYHLLLAGASWMGEYGNPDDPADWAVISRYSPYQVLAGLAPGTALPPVLFTTSTRDDRVHPGHARKMAARMMALGHATLYYENIEGGHGGAADNAQRAEMMALGYVFLWQQLGRAPAHATKAAP</sequence>
<dbReference type="InterPro" id="IPR029058">
    <property type="entry name" value="AB_hydrolase_fold"/>
</dbReference>
<keyword evidence="4" id="KW-0732">Signal</keyword>
<protein>
    <submittedName>
        <fullName evidence="7">Prolyl oligopeptidase family serine peptidase</fullName>
    </submittedName>
</protein>
<evidence type="ECO:0000256" key="2">
    <source>
        <dbReference type="ARBA" id="ARBA00022801"/>
    </source>
</evidence>
<organism evidence="7 8">
    <name type="scientific">Aquincola agrisoli</name>
    <dbReference type="NCBI Taxonomy" id="3119538"/>
    <lineage>
        <taxon>Bacteria</taxon>
        <taxon>Pseudomonadati</taxon>
        <taxon>Pseudomonadota</taxon>
        <taxon>Betaproteobacteria</taxon>
        <taxon>Burkholderiales</taxon>
        <taxon>Sphaerotilaceae</taxon>
        <taxon>Aquincola</taxon>
    </lineage>
</organism>
<evidence type="ECO:0000313" key="8">
    <source>
        <dbReference type="Proteomes" id="UP001336250"/>
    </source>
</evidence>
<dbReference type="AlphaFoldDB" id="A0AAW9Q7T5"/>
<evidence type="ECO:0000313" key="7">
    <source>
        <dbReference type="EMBL" id="MEF7612727.1"/>
    </source>
</evidence>
<dbReference type="GO" id="GO:0005829">
    <property type="term" value="C:cytosol"/>
    <property type="evidence" value="ECO:0007669"/>
    <property type="project" value="TreeGrafter"/>
</dbReference>
<dbReference type="PRINTS" id="PR00862">
    <property type="entry name" value="PROLIGOPTASE"/>
</dbReference>
<evidence type="ECO:0000256" key="3">
    <source>
        <dbReference type="ARBA" id="ARBA00022825"/>
    </source>
</evidence>
<dbReference type="InterPro" id="IPR001375">
    <property type="entry name" value="Peptidase_S9_cat"/>
</dbReference>
<dbReference type="Gene3D" id="3.40.50.1820">
    <property type="entry name" value="alpha/beta hydrolase"/>
    <property type="match status" value="1"/>
</dbReference>
<dbReference type="InterPro" id="IPR023302">
    <property type="entry name" value="Pept_S9A_N"/>
</dbReference>
<feature type="signal peptide" evidence="4">
    <location>
        <begin position="1"/>
        <end position="20"/>
    </location>
</feature>
<keyword evidence="8" id="KW-1185">Reference proteome</keyword>
<reference evidence="7 8" key="1">
    <citation type="submission" date="2024-02" db="EMBL/GenBank/DDBJ databases">
        <title>Genome sequence of Aquincola sp. MAHUQ-54.</title>
        <authorList>
            <person name="Huq M.A."/>
        </authorList>
    </citation>
    <scope>NUCLEOTIDE SEQUENCE [LARGE SCALE GENOMIC DNA]</scope>
    <source>
        <strain evidence="7 8">MAHUQ-54</strain>
    </source>
</reference>
<dbReference type="SUPFAM" id="SSF50993">
    <property type="entry name" value="Peptidase/esterase 'gauge' domain"/>
    <property type="match status" value="1"/>
</dbReference>
<dbReference type="RefSeq" id="WP_332287622.1">
    <property type="nucleotide sequence ID" value="NZ_JAZIBG010000009.1"/>
</dbReference>
<keyword evidence="2" id="KW-0378">Hydrolase</keyword>
<comment type="caution">
    <text evidence="7">The sequence shown here is derived from an EMBL/GenBank/DDBJ whole genome shotgun (WGS) entry which is preliminary data.</text>
</comment>
<dbReference type="EMBL" id="JAZIBG010000009">
    <property type="protein sequence ID" value="MEF7612727.1"/>
    <property type="molecule type" value="Genomic_DNA"/>
</dbReference>
<dbReference type="InterPro" id="IPR002470">
    <property type="entry name" value="Peptidase_S9A"/>
</dbReference>
<accession>A0AAW9Q7T5</accession>
<evidence type="ECO:0000259" key="6">
    <source>
        <dbReference type="Pfam" id="PF02897"/>
    </source>
</evidence>
<gene>
    <name evidence="7" type="ORF">V4F39_02315</name>
</gene>
<dbReference type="GO" id="GO:0006508">
    <property type="term" value="P:proteolysis"/>
    <property type="evidence" value="ECO:0007669"/>
    <property type="project" value="UniProtKB-KW"/>
</dbReference>
<dbReference type="PANTHER" id="PTHR42881:SF13">
    <property type="entry name" value="PROLYL ENDOPEPTIDASE"/>
    <property type="match status" value="1"/>
</dbReference>
<dbReference type="Pfam" id="PF00326">
    <property type="entry name" value="Peptidase_S9"/>
    <property type="match status" value="1"/>
</dbReference>
<evidence type="ECO:0000259" key="5">
    <source>
        <dbReference type="Pfam" id="PF00326"/>
    </source>
</evidence>
<dbReference type="Proteomes" id="UP001336250">
    <property type="component" value="Unassembled WGS sequence"/>
</dbReference>
<dbReference type="Pfam" id="PF02897">
    <property type="entry name" value="Peptidase_S9_N"/>
    <property type="match status" value="1"/>
</dbReference>
<feature type="domain" description="Peptidase S9A N-terminal" evidence="6">
    <location>
        <begin position="25"/>
        <end position="246"/>
    </location>
</feature>
<name>A0AAW9Q7T5_9BURK</name>
<feature type="chain" id="PRO_5043499853" evidence="4">
    <location>
        <begin position="21"/>
        <end position="721"/>
    </location>
</feature>
<dbReference type="SUPFAM" id="SSF53474">
    <property type="entry name" value="alpha/beta-Hydrolases"/>
    <property type="match status" value="1"/>
</dbReference>
<dbReference type="InterPro" id="IPR051167">
    <property type="entry name" value="Prolyl_oligopep/macrocyclase"/>
</dbReference>
<dbReference type="GO" id="GO:0004252">
    <property type="term" value="F:serine-type endopeptidase activity"/>
    <property type="evidence" value="ECO:0007669"/>
    <property type="project" value="InterPro"/>
</dbReference>